<dbReference type="SUPFAM" id="SSF53098">
    <property type="entry name" value="Ribonuclease H-like"/>
    <property type="match status" value="1"/>
</dbReference>
<name>A0ABP3U005_9GAMM</name>
<keyword evidence="3" id="KW-1185">Reference proteome</keyword>
<sequence>MANQARLPVRTLCRVLDVSPSGFYAWRDRAPSPRSMSDAVVTERIRHFHAASDATYGMPRIRADMIYDGHPISRKSVTRLMRCTGLRCVSRRRGFVVTTQRDTRQRPAPDLVKRAFVAEQPNQLWVADMTYIPTWAGFLCLAVVTDV</sequence>
<dbReference type="Pfam" id="PF13276">
    <property type="entry name" value="HTH_21"/>
    <property type="match status" value="1"/>
</dbReference>
<accession>A0ABP3U005</accession>
<dbReference type="InterPro" id="IPR050900">
    <property type="entry name" value="Transposase_IS3/IS150/IS904"/>
</dbReference>
<protein>
    <recommendedName>
        <fullName evidence="1">HTH-like domain-containing protein</fullName>
    </recommendedName>
</protein>
<dbReference type="PANTHER" id="PTHR46889">
    <property type="entry name" value="TRANSPOSASE INSF FOR INSERTION SEQUENCE IS3B-RELATED"/>
    <property type="match status" value="1"/>
</dbReference>
<reference evidence="3" key="1">
    <citation type="journal article" date="2019" name="Int. J. Syst. Evol. Microbiol.">
        <title>The Global Catalogue of Microorganisms (GCM) 10K type strain sequencing project: providing services to taxonomists for standard genome sequencing and annotation.</title>
        <authorList>
            <consortium name="The Broad Institute Genomics Platform"/>
            <consortium name="The Broad Institute Genome Sequencing Center for Infectious Disease"/>
            <person name="Wu L."/>
            <person name="Ma J."/>
        </authorList>
    </citation>
    <scope>NUCLEOTIDE SEQUENCE [LARGE SCALE GENOMIC DNA]</scope>
    <source>
        <strain evidence="3">JCM 15421</strain>
    </source>
</reference>
<dbReference type="InterPro" id="IPR025948">
    <property type="entry name" value="HTH-like_dom"/>
</dbReference>
<evidence type="ECO:0000313" key="2">
    <source>
        <dbReference type="EMBL" id="GAA0719309.1"/>
    </source>
</evidence>
<evidence type="ECO:0000313" key="3">
    <source>
        <dbReference type="Proteomes" id="UP001501523"/>
    </source>
</evidence>
<gene>
    <name evidence="2" type="ORF">GCM10009105_27760</name>
</gene>
<dbReference type="InterPro" id="IPR012337">
    <property type="entry name" value="RNaseH-like_sf"/>
</dbReference>
<dbReference type="EMBL" id="BAAAEU010000023">
    <property type="protein sequence ID" value="GAA0719309.1"/>
    <property type="molecule type" value="Genomic_DNA"/>
</dbReference>
<evidence type="ECO:0000259" key="1">
    <source>
        <dbReference type="Pfam" id="PF13276"/>
    </source>
</evidence>
<feature type="domain" description="HTH-like" evidence="1">
    <location>
        <begin position="41"/>
        <end position="93"/>
    </location>
</feature>
<proteinExistence type="predicted"/>
<comment type="caution">
    <text evidence="2">The sequence shown here is derived from an EMBL/GenBank/DDBJ whole genome shotgun (WGS) entry which is preliminary data.</text>
</comment>
<dbReference type="PANTHER" id="PTHR46889:SF4">
    <property type="entry name" value="TRANSPOSASE INSO FOR INSERTION SEQUENCE ELEMENT IS911B-RELATED"/>
    <property type="match status" value="1"/>
</dbReference>
<dbReference type="Proteomes" id="UP001501523">
    <property type="component" value="Unassembled WGS sequence"/>
</dbReference>
<organism evidence="2 3">
    <name type="scientific">Dokdonella soli</name>
    <dbReference type="NCBI Taxonomy" id="529810"/>
    <lineage>
        <taxon>Bacteria</taxon>
        <taxon>Pseudomonadati</taxon>
        <taxon>Pseudomonadota</taxon>
        <taxon>Gammaproteobacteria</taxon>
        <taxon>Lysobacterales</taxon>
        <taxon>Rhodanobacteraceae</taxon>
        <taxon>Dokdonella</taxon>
    </lineage>
</organism>